<name>A0A1B1A264_9RHOB</name>
<dbReference type="STRING" id="1265309.K529_007795"/>
<evidence type="ECO:0000313" key="2">
    <source>
        <dbReference type="EMBL" id="ANP40662.1"/>
    </source>
</evidence>
<dbReference type="AlphaFoldDB" id="A0A1B1A264"/>
<gene>
    <name evidence="2" type="ORF">K529_007795</name>
</gene>
<dbReference type="EMBL" id="CP015230">
    <property type="protein sequence ID" value="ANP40662.1"/>
    <property type="molecule type" value="Genomic_DNA"/>
</dbReference>
<evidence type="ECO:0000256" key="1">
    <source>
        <dbReference type="SAM" id="MobiDB-lite"/>
    </source>
</evidence>
<accession>A0A1B1A264</accession>
<evidence type="ECO:0000313" key="3">
    <source>
        <dbReference type="Proteomes" id="UP000013243"/>
    </source>
</evidence>
<organism evidence="2 3">
    <name type="scientific">Tritonibacter mobilis F1926</name>
    <dbReference type="NCBI Taxonomy" id="1265309"/>
    <lineage>
        <taxon>Bacteria</taxon>
        <taxon>Pseudomonadati</taxon>
        <taxon>Pseudomonadota</taxon>
        <taxon>Alphaproteobacteria</taxon>
        <taxon>Rhodobacterales</taxon>
        <taxon>Paracoccaceae</taxon>
        <taxon>Tritonibacter</taxon>
    </lineage>
</organism>
<feature type="region of interest" description="Disordered" evidence="1">
    <location>
        <begin position="49"/>
        <end position="76"/>
    </location>
</feature>
<proteinExistence type="predicted"/>
<dbReference type="KEGG" id="rmb:K529_007795"/>
<dbReference type="Proteomes" id="UP000013243">
    <property type="component" value="Chromosome"/>
</dbReference>
<reference evidence="2 3" key="1">
    <citation type="journal article" date="2016" name="ISME J.">
        <title>Global occurrence and heterogeneity of the Roseobacter-clade species Ruegeria mobilis.</title>
        <authorList>
            <person name="Sonnenschein E."/>
            <person name="Gram L."/>
        </authorList>
    </citation>
    <scope>NUCLEOTIDE SEQUENCE [LARGE SCALE GENOMIC DNA]</scope>
    <source>
        <strain evidence="2 3">F1926</strain>
    </source>
</reference>
<protein>
    <submittedName>
        <fullName evidence="2">Uncharacterized protein</fullName>
    </submittedName>
</protein>
<feature type="compositionally biased region" description="Low complexity" evidence="1">
    <location>
        <begin position="60"/>
        <end position="76"/>
    </location>
</feature>
<sequence>MGRILAVVFFCQNVGLQCEGRKQLYHDCKVCFVATDVKRDGGAPACLWTGPKGARPTQLGPAPRGRGAGPKAAKGA</sequence>